<evidence type="ECO:0000313" key="8">
    <source>
        <dbReference type="Proteomes" id="UP001300692"/>
    </source>
</evidence>
<keyword evidence="5 6" id="KW-0472">Membrane</keyword>
<feature type="binding site" evidence="6">
    <location>
        <position position="513"/>
    </location>
    <ligand>
        <name>Zn(2+)</name>
        <dbReference type="ChEBI" id="CHEBI:29105"/>
    </ligand>
</feature>
<keyword evidence="4 6" id="KW-0862">Zinc</keyword>
<keyword evidence="2 6" id="KW-1003">Cell membrane</keyword>
<evidence type="ECO:0000256" key="2">
    <source>
        <dbReference type="ARBA" id="ARBA00022475"/>
    </source>
</evidence>
<dbReference type="EMBL" id="JAOYOD010000001">
    <property type="protein sequence ID" value="MCV9386621.1"/>
    <property type="molecule type" value="Genomic_DNA"/>
</dbReference>
<evidence type="ECO:0000256" key="4">
    <source>
        <dbReference type="ARBA" id="ARBA00022833"/>
    </source>
</evidence>
<proteinExistence type="inferred from homology"/>
<feature type="binding site" evidence="6">
    <location>
        <position position="327"/>
    </location>
    <ligand>
        <name>Zn(2+)</name>
        <dbReference type="ChEBI" id="CHEBI:29105"/>
    </ligand>
</feature>
<evidence type="ECO:0000256" key="6">
    <source>
        <dbReference type="HAMAP-Rule" id="MF_01871"/>
    </source>
</evidence>
<feature type="binding site" evidence="6">
    <location>
        <position position="325"/>
    </location>
    <ligand>
        <name>Zn(2+)</name>
        <dbReference type="ChEBI" id="CHEBI:29105"/>
    </ligand>
</feature>
<evidence type="ECO:0000256" key="1">
    <source>
        <dbReference type="ARBA" id="ARBA00022448"/>
    </source>
</evidence>
<comment type="subunit">
    <text evidence="6">Forms a complex with DabB.</text>
</comment>
<feature type="binding site" evidence="6">
    <location>
        <position position="498"/>
    </location>
    <ligand>
        <name>Zn(2+)</name>
        <dbReference type="ChEBI" id="CHEBI:29105"/>
    </ligand>
</feature>
<comment type="subcellular location">
    <subcellularLocation>
        <location evidence="6">Cell membrane</location>
        <topology evidence="6">Peripheral membrane protein</topology>
    </subcellularLocation>
</comment>
<sequence length="810" mass="90645">MNKAQIQAKIEKACSRIAPAWPLDNSVAVNPYLGLSDMTFEQAAQTMNERGGVQLYMPIPFYLEKIERGEITHADIKNALTEKSLKLSVDEFLNQLDQVEAEGEKRKFTLMSVAEAELETELSEIMIDHTSHWLSVYFSKRQMNQGSAQQLYSQWKNEAEIDLMPELKGMKTFRKEVKSLPDDPISTILYGLEKLSIPEASVEAYLHALLMQMIGWSSYCAGQDWQNNLYGGEGKHLQSLLAILMGWELSLLSSQPKLKSSWERALDNLEDALEGFRINKNLVSKSVLQDAFDWAHQRQLAEKFATASNAEAKTSDRPQAQMVFCIDVRSEVYRRNLEAVNDRIETIGFAGFFGFPIKYKPINHADGRNQCPVLIPSGPQVHETTAEEKDLAKEQKSRLLSGKLEVAWSKFKSGSGSSFSFVSPVGLFYLPKLISDSLGWTRPIHDPKEKEFGSLLSGKGRLELAGIPFEDRVKMAQSALNAMGLTQNFAPLVLITGHGASSVNNPHASGLDCGACGGNSGEVNAITAQLILNDREVRSALQDSGIEIPEDTYFMACLHNTTTDEITVIDENSIPATHHHEYLEVKDALVKASALARKNRSERFGIKQADAIMDRAKDWSQVRPEWGLAGCSSFVIAPRERTKGINLEGRAFLHSYQHQNDEGYKVLEAIMTAPMIVTSWINLQYYASTVDNKRLGAGNKTLHNVTGGFGVLEGAKGDLRIGLPFQSIHDGTQYQHQPLRLNVIIEAPIEAINEVLNKHANVKELCDHQWINLMVLDDHGQISHRYIRDCQWEDLQKDELTQKENLVETL</sequence>
<dbReference type="InterPro" id="IPR018752">
    <property type="entry name" value="DabA"/>
</dbReference>
<name>A0ABT3CSD6_9BACT</name>
<dbReference type="Pfam" id="PF10070">
    <property type="entry name" value="DabA"/>
    <property type="match status" value="1"/>
</dbReference>
<dbReference type="PANTHER" id="PTHR38344:SF1">
    <property type="entry name" value="INORGANIC CARBON TRANSPORTER SUBUNIT DABA-RELATED"/>
    <property type="match status" value="1"/>
</dbReference>
<comment type="caution">
    <text evidence="7">The sequence shown here is derived from an EMBL/GenBank/DDBJ whole genome shotgun (WGS) entry which is preliminary data.</text>
</comment>
<comment type="similarity">
    <text evidence="6">Belongs to the inorganic carbon transporter (TC 9.A.2) DabA family.</text>
</comment>
<comment type="cofactor">
    <cofactor evidence="6">
        <name>Zn(2+)</name>
        <dbReference type="ChEBI" id="CHEBI:29105"/>
    </cofactor>
</comment>
<evidence type="ECO:0000313" key="7">
    <source>
        <dbReference type="EMBL" id="MCV9386621.1"/>
    </source>
</evidence>
<dbReference type="RefSeq" id="WP_264137433.1">
    <property type="nucleotide sequence ID" value="NZ_JAOYOD010000001.1"/>
</dbReference>
<evidence type="ECO:0000256" key="3">
    <source>
        <dbReference type="ARBA" id="ARBA00022723"/>
    </source>
</evidence>
<keyword evidence="3 6" id="KW-0479">Metal-binding</keyword>
<reference evidence="7 8" key="1">
    <citation type="submission" date="2022-10" db="EMBL/GenBank/DDBJ databases">
        <title>Comparative genomics and taxonomic characterization of three novel marine species of genus Reichenbachiella exhibiting antioxidant and polysaccharide degradation activities.</title>
        <authorList>
            <person name="Muhammad N."/>
            <person name="Lee Y.-J."/>
            <person name="Ko J."/>
            <person name="Kim S.-G."/>
        </authorList>
    </citation>
    <scope>NUCLEOTIDE SEQUENCE [LARGE SCALE GENOMIC DNA]</scope>
    <source>
        <strain evidence="7 8">ABR2-5</strain>
    </source>
</reference>
<keyword evidence="1 6" id="KW-0813">Transport</keyword>
<dbReference type="PANTHER" id="PTHR38344">
    <property type="entry name" value="UPF0753 PROTEIN AQ_863"/>
    <property type="match status" value="1"/>
</dbReference>
<organism evidence="7 8">
    <name type="scientific">Reichenbachiella ulvae</name>
    <dbReference type="NCBI Taxonomy" id="2980104"/>
    <lineage>
        <taxon>Bacteria</taxon>
        <taxon>Pseudomonadati</taxon>
        <taxon>Bacteroidota</taxon>
        <taxon>Cytophagia</taxon>
        <taxon>Cytophagales</taxon>
        <taxon>Reichenbachiellaceae</taxon>
        <taxon>Reichenbachiella</taxon>
    </lineage>
</organism>
<gene>
    <name evidence="6" type="primary">dabA</name>
    <name evidence="7" type="ORF">N7U62_08105</name>
</gene>
<protein>
    <recommendedName>
        <fullName evidence="6">Probable inorganic carbon transporter subunit DabA</fullName>
    </recommendedName>
</protein>
<evidence type="ECO:0000256" key="5">
    <source>
        <dbReference type="ARBA" id="ARBA00023136"/>
    </source>
</evidence>
<accession>A0ABT3CSD6</accession>
<dbReference type="HAMAP" id="MF_01871">
    <property type="entry name" value="DabA"/>
    <property type="match status" value="1"/>
</dbReference>
<keyword evidence="8" id="KW-1185">Reference proteome</keyword>
<dbReference type="Proteomes" id="UP001300692">
    <property type="component" value="Unassembled WGS sequence"/>
</dbReference>
<comment type="function">
    <text evidence="6">Part of an energy-coupled inorganic carbon pump.</text>
</comment>